<dbReference type="InterPro" id="IPR007627">
    <property type="entry name" value="RNA_pol_sigma70_r2"/>
</dbReference>
<organism evidence="7 8">
    <name type="scientific">Sinomicrobium pectinilyticum</name>
    <dbReference type="NCBI Taxonomy" id="1084421"/>
    <lineage>
        <taxon>Bacteria</taxon>
        <taxon>Pseudomonadati</taxon>
        <taxon>Bacteroidota</taxon>
        <taxon>Flavobacteriia</taxon>
        <taxon>Flavobacteriales</taxon>
        <taxon>Flavobacteriaceae</taxon>
        <taxon>Sinomicrobium</taxon>
    </lineage>
</organism>
<dbReference type="Gene3D" id="1.10.1740.10">
    <property type="match status" value="1"/>
</dbReference>
<feature type="domain" description="RNA polymerase sigma-70 region 2" evidence="5">
    <location>
        <begin position="23"/>
        <end position="88"/>
    </location>
</feature>
<dbReference type="AlphaFoldDB" id="A0A3N0ES36"/>
<dbReference type="PANTHER" id="PTHR43133">
    <property type="entry name" value="RNA POLYMERASE ECF-TYPE SIGMA FACTO"/>
    <property type="match status" value="1"/>
</dbReference>
<dbReference type="InterPro" id="IPR039425">
    <property type="entry name" value="RNA_pol_sigma-70-like"/>
</dbReference>
<evidence type="ECO:0000256" key="4">
    <source>
        <dbReference type="ARBA" id="ARBA00023163"/>
    </source>
</evidence>
<dbReference type="RefSeq" id="WP_123215087.1">
    <property type="nucleotide sequence ID" value="NZ_RJTM01000029.1"/>
</dbReference>
<dbReference type="NCBIfam" id="TIGR02937">
    <property type="entry name" value="sigma70-ECF"/>
    <property type="match status" value="1"/>
</dbReference>
<evidence type="ECO:0000256" key="1">
    <source>
        <dbReference type="ARBA" id="ARBA00010641"/>
    </source>
</evidence>
<evidence type="ECO:0000313" key="8">
    <source>
        <dbReference type="Proteomes" id="UP000267469"/>
    </source>
</evidence>
<sequence>MEVTDNKLFDLIRENNELAFHEIYNRYWQKLLAISFSILQDREAAKDVVQDVFIRIWIKRGELDIENVNAYLHQAVKLKCFEYLRKNKINQKLLDRVNHILHANDVEEAMNLKETQSILQKSIQSIPAKSLAIFRMSRDDSMSNREIAEKMQISRKAVEYHITVSLKHLRKLITESTVLFLFYFL</sequence>
<evidence type="ECO:0000259" key="6">
    <source>
        <dbReference type="Pfam" id="PF08281"/>
    </source>
</evidence>
<gene>
    <name evidence="7" type="ORF">ED312_05930</name>
</gene>
<dbReference type="Gene3D" id="1.10.10.10">
    <property type="entry name" value="Winged helix-like DNA-binding domain superfamily/Winged helix DNA-binding domain"/>
    <property type="match status" value="1"/>
</dbReference>
<keyword evidence="2" id="KW-0805">Transcription regulation</keyword>
<name>A0A3N0ES36_SINP1</name>
<dbReference type="InterPro" id="IPR013325">
    <property type="entry name" value="RNA_pol_sigma_r2"/>
</dbReference>
<dbReference type="GO" id="GO:0006352">
    <property type="term" value="P:DNA-templated transcription initiation"/>
    <property type="evidence" value="ECO:0007669"/>
    <property type="project" value="InterPro"/>
</dbReference>
<comment type="similarity">
    <text evidence="1">Belongs to the sigma-70 factor family. ECF subfamily.</text>
</comment>
<dbReference type="GO" id="GO:0016987">
    <property type="term" value="F:sigma factor activity"/>
    <property type="evidence" value="ECO:0007669"/>
    <property type="project" value="UniProtKB-KW"/>
</dbReference>
<dbReference type="SUPFAM" id="SSF88659">
    <property type="entry name" value="Sigma3 and sigma4 domains of RNA polymerase sigma factors"/>
    <property type="match status" value="1"/>
</dbReference>
<keyword evidence="8" id="KW-1185">Reference proteome</keyword>
<dbReference type="InterPro" id="IPR036388">
    <property type="entry name" value="WH-like_DNA-bd_sf"/>
</dbReference>
<dbReference type="InterPro" id="IPR014284">
    <property type="entry name" value="RNA_pol_sigma-70_dom"/>
</dbReference>
<dbReference type="Pfam" id="PF04542">
    <property type="entry name" value="Sigma70_r2"/>
    <property type="match status" value="1"/>
</dbReference>
<dbReference type="Proteomes" id="UP000267469">
    <property type="component" value="Unassembled WGS sequence"/>
</dbReference>
<proteinExistence type="inferred from homology"/>
<dbReference type="PANTHER" id="PTHR43133:SF46">
    <property type="entry name" value="RNA POLYMERASE SIGMA-70 FACTOR ECF SUBFAMILY"/>
    <property type="match status" value="1"/>
</dbReference>
<dbReference type="EMBL" id="RJTM01000029">
    <property type="protein sequence ID" value="RNL90710.1"/>
    <property type="molecule type" value="Genomic_DNA"/>
</dbReference>
<comment type="caution">
    <text evidence="7">The sequence shown here is derived from an EMBL/GenBank/DDBJ whole genome shotgun (WGS) entry which is preliminary data.</text>
</comment>
<evidence type="ECO:0000256" key="2">
    <source>
        <dbReference type="ARBA" id="ARBA00023015"/>
    </source>
</evidence>
<accession>A0A3N0ES36</accession>
<dbReference type="InterPro" id="IPR013324">
    <property type="entry name" value="RNA_pol_sigma_r3/r4-like"/>
</dbReference>
<keyword evidence="4" id="KW-0804">Transcription</keyword>
<evidence type="ECO:0000259" key="5">
    <source>
        <dbReference type="Pfam" id="PF04542"/>
    </source>
</evidence>
<dbReference type="GO" id="GO:0003677">
    <property type="term" value="F:DNA binding"/>
    <property type="evidence" value="ECO:0007669"/>
    <property type="project" value="InterPro"/>
</dbReference>
<dbReference type="NCBIfam" id="TIGR02985">
    <property type="entry name" value="Sig70_bacteroi1"/>
    <property type="match status" value="1"/>
</dbReference>
<protein>
    <submittedName>
        <fullName evidence="7">RNA polymerase sigma-70 factor</fullName>
    </submittedName>
</protein>
<feature type="domain" description="RNA polymerase sigma factor 70 region 4 type 2" evidence="6">
    <location>
        <begin position="118"/>
        <end position="169"/>
    </location>
</feature>
<dbReference type="InterPro" id="IPR014327">
    <property type="entry name" value="RNA_pol_sigma70_bacteroid"/>
</dbReference>
<dbReference type="Pfam" id="PF08281">
    <property type="entry name" value="Sigma70_r4_2"/>
    <property type="match status" value="1"/>
</dbReference>
<reference evidence="7 8" key="1">
    <citation type="submission" date="2018-10" db="EMBL/GenBank/DDBJ databases">
        <title>Sinomicrobium pectinilyticum sp. nov., a pectinase-producing bacterium isolated from alkaline and saline soil, and emended description of the genus Sinomicrobium.</title>
        <authorList>
            <person name="Cheng B."/>
            <person name="Li C."/>
            <person name="Lai Q."/>
            <person name="Du M."/>
            <person name="Shao Z."/>
            <person name="Xu P."/>
            <person name="Yang C."/>
        </authorList>
    </citation>
    <scope>NUCLEOTIDE SEQUENCE [LARGE SCALE GENOMIC DNA]</scope>
    <source>
        <strain evidence="7 8">5DNS001</strain>
    </source>
</reference>
<evidence type="ECO:0000313" key="7">
    <source>
        <dbReference type="EMBL" id="RNL90710.1"/>
    </source>
</evidence>
<dbReference type="OrthoDB" id="665981at2"/>
<evidence type="ECO:0000256" key="3">
    <source>
        <dbReference type="ARBA" id="ARBA00023082"/>
    </source>
</evidence>
<keyword evidence="3" id="KW-0731">Sigma factor</keyword>
<dbReference type="SUPFAM" id="SSF88946">
    <property type="entry name" value="Sigma2 domain of RNA polymerase sigma factors"/>
    <property type="match status" value="1"/>
</dbReference>
<dbReference type="InterPro" id="IPR013249">
    <property type="entry name" value="RNA_pol_sigma70_r4_t2"/>
</dbReference>